<dbReference type="GO" id="GO:0005524">
    <property type="term" value="F:ATP binding"/>
    <property type="evidence" value="ECO:0007669"/>
    <property type="project" value="UniProtKB-KW"/>
</dbReference>
<evidence type="ECO:0000259" key="2">
    <source>
        <dbReference type="Pfam" id="PF13635"/>
    </source>
</evidence>
<dbReference type="Pfam" id="PF13635">
    <property type="entry name" value="DUF4143"/>
    <property type="match status" value="1"/>
</dbReference>
<name>A0A412YMA9_9BACE</name>
<dbReference type="RefSeq" id="WP_022394217.1">
    <property type="nucleotide sequence ID" value="NZ_QRZF01000001.1"/>
</dbReference>
<evidence type="ECO:0000313" key="3">
    <source>
        <dbReference type="EMBL" id="RGV58539.1"/>
    </source>
</evidence>
<comment type="caution">
    <text evidence="3">The sequence shown here is derived from an EMBL/GenBank/DDBJ whole genome shotgun (WGS) entry which is preliminary data.</text>
</comment>
<accession>A0A412YMA9</accession>
<dbReference type="AlphaFoldDB" id="A0A412YMA9"/>
<protein>
    <submittedName>
        <fullName evidence="3">ATP-binding protein</fullName>
    </submittedName>
</protein>
<sequence length="441" mass="50819">MELYRSIIEDLKAWKRNSERKPLILKGARQTGKTWILEYFGRTEFKYTVKFNFDKDHSIHEIFETTKEPSRIISQLSLLTDSPILPSETLLIFDEIQECNPALNALKYFYEDAPEYAVVAAGSLLGVALSKGDSFPVGKVEFLNLYPLTFKEFLKTTNEKLYNYIEELTEITPLPQFVTDRLSELYQQYLVIGGMPAAINYFLENKGMEKVKKEQQIILNAYTLDFSKHAENKDIPRIIHIWNSIPSQLAKENRKFLYKLVKPGARARDYEDALLWLESAGLIYRVFCTTKPFLPLKAYDDLSAFKVYLSDVGLLRELSGLPSEIVFLGNDTYTEFKGAIAENYVLQSLVPQYDILPRYWTSIGKAEVDFVIQSGSEIIPVEVKAQTRLGGKSLSVYDANYHPTYKLRYSLNNLKQDGTLINIPLYLADWTKKIVNFLIYR</sequence>
<gene>
    <name evidence="3" type="ORF">DWW10_01340</name>
</gene>
<proteinExistence type="predicted"/>
<dbReference type="SUPFAM" id="SSF52540">
    <property type="entry name" value="P-loop containing nucleoside triphosphate hydrolases"/>
    <property type="match status" value="1"/>
</dbReference>
<evidence type="ECO:0000259" key="1">
    <source>
        <dbReference type="Pfam" id="PF13173"/>
    </source>
</evidence>
<dbReference type="InterPro" id="IPR027417">
    <property type="entry name" value="P-loop_NTPase"/>
</dbReference>
<keyword evidence="3" id="KW-0547">Nucleotide-binding</keyword>
<dbReference type="Proteomes" id="UP000283850">
    <property type="component" value="Unassembled WGS sequence"/>
</dbReference>
<organism evidence="3 4">
    <name type="scientific">Bacteroides intestinalis</name>
    <dbReference type="NCBI Taxonomy" id="329854"/>
    <lineage>
        <taxon>Bacteria</taxon>
        <taxon>Pseudomonadati</taxon>
        <taxon>Bacteroidota</taxon>
        <taxon>Bacteroidia</taxon>
        <taxon>Bacteroidales</taxon>
        <taxon>Bacteroidaceae</taxon>
        <taxon>Bacteroides</taxon>
    </lineage>
</organism>
<feature type="domain" description="DUF4143" evidence="2">
    <location>
        <begin position="225"/>
        <end position="385"/>
    </location>
</feature>
<dbReference type="InterPro" id="IPR041682">
    <property type="entry name" value="AAA_14"/>
</dbReference>
<keyword evidence="3" id="KW-0067">ATP-binding</keyword>
<dbReference type="Pfam" id="PF13173">
    <property type="entry name" value="AAA_14"/>
    <property type="match status" value="1"/>
</dbReference>
<dbReference type="InterPro" id="IPR025420">
    <property type="entry name" value="DUF4143"/>
</dbReference>
<dbReference type="PANTHER" id="PTHR33295:SF7">
    <property type="entry name" value="ATPASE"/>
    <property type="match status" value="1"/>
</dbReference>
<dbReference type="PANTHER" id="PTHR33295">
    <property type="entry name" value="ATPASE"/>
    <property type="match status" value="1"/>
</dbReference>
<feature type="domain" description="AAA" evidence="1">
    <location>
        <begin position="20"/>
        <end position="154"/>
    </location>
</feature>
<reference evidence="3 4" key="1">
    <citation type="submission" date="2018-08" db="EMBL/GenBank/DDBJ databases">
        <title>A genome reference for cultivated species of the human gut microbiota.</title>
        <authorList>
            <person name="Zou Y."/>
            <person name="Xue W."/>
            <person name="Luo G."/>
        </authorList>
    </citation>
    <scope>NUCLEOTIDE SEQUENCE [LARGE SCALE GENOMIC DNA]</scope>
    <source>
        <strain evidence="3 4">AF14-32</strain>
    </source>
</reference>
<evidence type="ECO:0000313" key="4">
    <source>
        <dbReference type="Proteomes" id="UP000283850"/>
    </source>
</evidence>
<dbReference type="EMBL" id="QRZF01000001">
    <property type="protein sequence ID" value="RGV58539.1"/>
    <property type="molecule type" value="Genomic_DNA"/>
</dbReference>